<gene>
    <name evidence="1" type="ORF">Aco04nite_33520</name>
</gene>
<comment type="caution">
    <text evidence="1">The sequence shown here is derived from an EMBL/GenBank/DDBJ whole genome shotgun (WGS) entry which is preliminary data.</text>
</comment>
<sequence length="108" mass="11409">MTGFMIDPERLSATGSTLQSVASRLSAELASFQSELAGFGAPWGSDDIGSLIGAAHDEVSSWAFECYQDALDEMAAAGADVMDISAQYTEVDENVGRRFDGLADELGH</sequence>
<keyword evidence="2" id="KW-1185">Reference proteome</keyword>
<evidence type="ECO:0000313" key="2">
    <source>
        <dbReference type="Proteomes" id="UP000680865"/>
    </source>
</evidence>
<dbReference type="Proteomes" id="UP000680865">
    <property type="component" value="Unassembled WGS sequence"/>
</dbReference>
<organism evidence="1 2">
    <name type="scientific">Winogradskya consettensis</name>
    <dbReference type="NCBI Taxonomy" id="113560"/>
    <lineage>
        <taxon>Bacteria</taxon>
        <taxon>Bacillati</taxon>
        <taxon>Actinomycetota</taxon>
        <taxon>Actinomycetes</taxon>
        <taxon>Micromonosporales</taxon>
        <taxon>Micromonosporaceae</taxon>
        <taxon>Winogradskya</taxon>
    </lineage>
</organism>
<dbReference type="Gene3D" id="1.10.287.1060">
    <property type="entry name" value="ESAT-6-like"/>
    <property type="match status" value="1"/>
</dbReference>
<evidence type="ECO:0008006" key="3">
    <source>
        <dbReference type="Google" id="ProtNLM"/>
    </source>
</evidence>
<dbReference type="InterPro" id="IPR036689">
    <property type="entry name" value="ESAT-6-like_sf"/>
</dbReference>
<accession>A0A919SJW9</accession>
<protein>
    <recommendedName>
        <fullName evidence="3">PE domain-containing protein</fullName>
    </recommendedName>
</protein>
<dbReference type="SUPFAM" id="SSF140453">
    <property type="entry name" value="EsxAB dimer-like"/>
    <property type="match status" value="1"/>
</dbReference>
<proteinExistence type="predicted"/>
<dbReference type="AlphaFoldDB" id="A0A919SJW9"/>
<dbReference type="EMBL" id="BOQP01000016">
    <property type="protein sequence ID" value="GIM73079.1"/>
    <property type="molecule type" value="Genomic_DNA"/>
</dbReference>
<name>A0A919SJW9_9ACTN</name>
<evidence type="ECO:0000313" key="1">
    <source>
        <dbReference type="EMBL" id="GIM73079.1"/>
    </source>
</evidence>
<reference evidence="1" key="1">
    <citation type="submission" date="2021-03" db="EMBL/GenBank/DDBJ databases">
        <title>Whole genome shotgun sequence of Actinoplanes consettensis NBRC 14913.</title>
        <authorList>
            <person name="Komaki H."/>
            <person name="Tamura T."/>
        </authorList>
    </citation>
    <scope>NUCLEOTIDE SEQUENCE</scope>
    <source>
        <strain evidence="1">NBRC 14913</strain>
    </source>
</reference>